<dbReference type="RefSeq" id="WP_160209593.1">
    <property type="nucleotide sequence ID" value="NZ_JBCLRJ010000008.1"/>
</dbReference>
<dbReference type="Proteomes" id="UP000446348">
    <property type="component" value="Unassembled WGS sequence"/>
</dbReference>
<accession>A0A845RH62</accession>
<dbReference type="AlphaFoldDB" id="A0A845RH62"/>
<sequence>MDFASTRFPAFLKKGFGEKLSGFFEKKPQQKTLVGCAANSGAGSGIFTGCAANSGFGAAFSAIEGENKLNLSYL</sequence>
<proteinExistence type="predicted"/>
<organism evidence="1 2">
    <name type="scientific">Anaerotruncus colihominis</name>
    <dbReference type="NCBI Taxonomy" id="169435"/>
    <lineage>
        <taxon>Bacteria</taxon>
        <taxon>Bacillati</taxon>
        <taxon>Bacillota</taxon>
        <taxon>Clostridia</taxon>
        <taxon>Eubacteriales</taxon>
        <taxon>Oscillospiraceae</taxon>
        <taxon>Anaerotruncus</taxon>
    </lineage>
</organism>
<gene>
    <name evidence="1" type="ORF">D3Z39_07770</name>
</gene>
<evidence type="ECO:0000313" key="2">
    <source>
        <dbReference type="Proteomes" id="UP000446348"/>
    </source>
</evidence>
<comment type="caution">
    <text evidence="1">The sequence shown here is derived from an EMBL/GenBank/DDBJ whole genome shotgun (WGS) entry which is preliminary data.</text>
</comment>
<name>A0A845RH62_9FIRM</name>
<protein>
    <submittedName>
        <fullName evidence="1">Uncharacterized protein</fullName>
    </submittedName>
</protein>
<reference evidence="1 2" key="1">
    <citation type="submission" date="2018-08" db="EMBL/GenBank/DDBJ databases">
        <title>Murine metabolic-syndrome-specific gut microbial biobank.</title>
        <authorList>
            <person name="Liu C."/>
        </authorList>
    </citation>
    <scope>NUCLEOTIDE SEQUENCE [LARGE SCALE GENOMIC DNA]</scope>
    <source>
        <strain evidence="1 2">X69</strain>
    </source>
</reference>
<evidence type="ECO:0000313" key="1">
    <source>
        <dbReference type="EMBL" id="NBI78767.1"/>
    </source>
</evidence>
<dbReference type="EMBL" id="QXWZ01000011">
    <property type="protein sequence ID" value="NBI78767.1"/>
    <property type="molecule type" value="Genomic_DNA"/>
</dbReference>
<dbReference type="OrthoDB" id="9996382at2"/>